<feature type="region of interest" description="Disordered" evidence="21">
    <location>
        <begin position="579"/>
        <end position="598"/>
    </location>
</feature>
<dbReference type="Pfam" id="PF13445">
    <property type="entry name" value="zf-RING_UBOX"/>
    <property type="match status" value="1"/>
</dbReference>
<dbReference type="PANTHER" id="PTHR45915">
    <property type="entry name" value="TRANSCRIPTION INTERMEDIARY FACTOR"/>
    <property type="match status" value="1"/>
</dbReference>
<dbReference type="SMART" id="SM00336">
    <property type="entry name" value="BBOX"/>
    <property type="match status" value="2"/>
</dbReference>
<evidence type="ECO:0000256" key="11">
    <source>
        <dbReference type="ARBA" id="ARBA00022833"/>
    </source>
</evidence>
<dbReference type="InterPro" id="IPR013083">
    <property type="entry name" value="Znf_RING/FYVE/PHD"/>
</dbReference>
<dbReference type="Gene3D" id="3.30.160.60">
    <property type="entry name" value="Classic Zinc Finger"/>
    <property type="match status" value="1"/>
</dbReference>
<dbReference type="InterPro" id="IPR019787">
    <property type="entry name" value="Znf_PHD-finger"/>
</dbReference>
<evidence type="ECO:0000313" key="27">
    <source>
        <dbReference type="RefSeq" id="XP_026065375.1"/>
    </source>
</evidence>
<keyword evidence="7" id="KW-0479">Metal-binding</keyword>
<dbReference type="InterPro" id="IPR011011">
    <property type="entry name" value="Znf_FYVE_PHD"/>
</dbReference>
<dbReference type="GO" id="GO:0008270">
    <property type="term" value="F:zinc ion binding"/>
    <property type="evidence" value="ECO:0007669"/>
    <property type="project" value="UniProtKB-KW"/>
</dbReference>
<organism evidence="26 27">
    <name type="scientific">Carassius auratus</name>
    <name type="common">Goldfish</name>
    <dbReference type="NCBI Taxonomy" id="7957"/>
    <lineage>
        <taxon>Eukaryota</taxon>
        <taxon>Metazoa</taxon>
        <taxon>Chordata</taxon>
        <taxon>Craniata</taxon>
        <taxon>Vertebrata</taxon>
        <taxon>Euteleostomi</taxon>
        <taxon>Actinopterygii</taxon>
        <taxon>Neopterygii</taxon>
        <taxon>Teleostei</taxon>
        <taxon>Ostariophysi</taxon>
        <taxon>Cypriniformes</taxon>
        <taxon>Cyprinidae</taxon>
        <taxon>Cyprininae</taxon>
        <taxon>Carassius</taxon>
    </lineage>
</organism>
<keyword evidence="11" id="KW-0862">Zinc</keyword>
<evidence type="ECO:0000256" key="17">
    <source>
        <dbReference type="ARBA" id="ARBA00023242"/>
    </source>
</evidence>
<dbReference type="InterPro" id="IPR003649">
    <property type="entry name" value="Bbox_C"/>
</dbReference>
<keyword evidence="5" id="KW-0678">Repressor</keyword>
<dbReference type="SUPFAM" id="SSF57903">
    <property type="entry name" value="FYVE/PHD zinc finger"/>
    <property type="match status" value="1"/>
</dbReference>
<dbReference type="PANTHER" id="PTHR45915:SF4">
    <property type="entry name" value="TRANSCRIPTION INTERMEDIARY FACTOR 1-ALPHA"/>
    <property type="match status" value="1"/>
</dbReference>
<dbReference type="InterPro" id="IPR001487">
    <property type="entry name" value="Bromodomain"/>
</dbReference>
<evidence type="ECO:0000259" key="25">
    <source>
        <dbReference type="PROSITE" id="PS50119"/>
    </source>
</evidence>
<dbReference type="PROSITE" id="PS50119">
    <property type="entry name" value="ZF_BBOX"/>
    <property type="match status" value="2"/>
</dbReference>
<evidence type="ECO:0000256" key="15">
    <source>
        <dbReference type="ARBA" id="ARBA00023125"/>
    </source>
</evidence>
<evidence type="ECO:0000259" key="23">
    <source>
        <dbReference type="PROSITE" id="PS50016"/>
    </source>
</evidence>
<dbReference type="GeneID" id="113048082"/>
<evidence type="ECO:0000256" key="18">
    <source>
        <dbReference type="PROSITE-ProRule" id="PRU00024"/>
    </source>
</evidence>
<keyword evidence="6" id="KW-0808">Transferase</keyword>
<dbReference type="PROSITE" id="PS00518">
    <property type="entry name" value="ZF_RING_1"/>
    <property type="match status" value="1"/>
</dbReference>
<dbReference type="Gene3D" id="3.30.40.10">
    <property type="entry name" value="Zinc/RING finger domain, C3HC4 (zinc finger)"/>
    <property type="match status" value="2"/>
</dbReference>
<dbReference type="InterPro" id="IPR047058">
    <property type="entry name" value="TIF1b_Bbox2_Znf"/>
</dbReference>
<keyword evidence="8" id="KW-0677">Repeat</keyword>
<dbReference type="InterPro" id="IPR001841">
    <property type="entry name" value="Znf_RING"/>
</dbReference>
<evidence type="ECO:0000259" key="24">
    <source>
        <dbReference type="PROSITE" id="PS50089"/>
    </source>
</evidence>
<gene>
    <name evidence="27" type="primary">LOC113048082</name>
</gene>
<evidence type="ECO:0000256" key="9">
    <source>
        <dbReference type="ARBA" id="ARBA00022771"/>
    </source>
</evidence>
<proteinExistence type="predicted"/>
<evidence type="ECO:0000256" key="14">
    <source>
        <dbReference type="ARBA" id="ARBA00023117"/>
    </source>
</evidence>
<feature type="domain" description="PHD-type" evidence="23">
    <location>
        <begin position="708"/>
        <end position="766"/>
    </location>
</feature>
<reference evidence="27" key="1">
    <citation type="submission" date="2025-08" db="UniProtKB">
        <authorList>
            <consortium name="RefSeq"/>
        </authorList>
    </citation>
    <scope>IDENTIFICATION</scope>
    <source>
        <strain evidence="27">Wakin</strain>
        <tissue evidence="27">Muscle</tissue>
    </source>
</reference>
<protein>
    <recommendedName>
        <fullName evidence="4">RING-type E3 ubiquitin transferase</fullName>
        <ecNumber evidence="4">2.3.2.27</ecNumber>
    </recommendedName>
</protein>
<dbReference type="SUPFAM" id="SSF47370">
    <property type="entry name" value="Bromodomain"/>
    <property type="match status" value="1"/>
</dbReference>
<dbReference type="InterPro" id="IPR036427">
    <property type="entry name" value="Bromodomain-like_sf"/>
</dbReference>
<dbReference type="InterPro" id="IPR019786">
    <property type="entry name" value="Zinc_finger_PHD-type_CS"/>
</dbReference>
<feature type="domain" description="B box-type" evidence="25">
    <location>
        <begin position="182"/>
        <end position="223"/>
    </location>
</feature>
<dbReference type="KEGG" id="caua:113048082"/>
<dbReference type="SUPFAM" id="SSF57845">
    <property type="entry name" value="B-box zinc-binding domain"/>
    <property type="match status" value="1"/>
</dbReference>
<dbReference type="Pfam" id="PF00643">
    <property type="entry name" value="zf-B_box"/>
    <property type="match status" value="1"/>
</dbReference>
<name>A0A6P6K0L3_CARAU</name>
<keyword evidence="26" id="KW-1185">Reference proteome</keyword>
<evidence type="ECO:0000256" key="19">
    <source>
        <dbReference type="PROSITE-ProRule" id="PRU00035"/>
    </source>
</evidence>
<feature type="region of interest" description="Disordered" evidence="21">
    <location>
        <begin position="392"/>
        <end position="532"/>
    </location>
</feature>
<dbReference type="GO" id="GO:0061630">
    <property type="term" value="F:ubiquitin protein ligase activity"/>
    <property type="evidence" value="ECO:0007669"/>
    <property type="project" value="UniProtKB-EC"/>
</dbReference>
<dbReference type="PROSITE" id="PS50014">
    <property type="entry name" value="BROMODOMAIN_2"/>
    <property type="match status" value="1"/>
</dbReference>
<feature type="compositionally biased region" description="Polar residues" evidence="21">
    <location>
        <begin position="617"/>
        <end position="628"/>
    </location>
</feature>
<dbReference type="Pfam" id="PF00628">
    <property type="entry name" value="PHD"/>
    <property type="match status" value="1"/>
</dbReference>
<feature type="compositionally biased region" description="Polar residues" evidence="21">
    <location>
        <begin position="680"/>
        <end position="694"/>
    </location>
</feature>
<dbReference type="SUPFAM" id="SSF57850">
    <property type="entry name" value="RING/U-box"/>
    <property type="match status" value="1"/>
</dbReference>
<sequence>MAGSEKMQCGDVVIVVENEAESKRADEEQGVRMMKAMALMMDVCPVCKLSFSSREPKLLPCLHSFCKRCLPARNTPASTASHGQQVSTIRCPVCQQECMDVEVLDNFFVKDSVEVPSSTMEKSCQLCMSCDDNTEASGFCVECTEFLCVTCIDAHQRVKFTRDHTVQQIADMSSEAMGASTQKPVFCDIHRQEPLKLFCETCDLLTCRDCQLLKHKDHNYQFLEDAYKNHKEHLENMTCQLQEKKNAIEDISNTINNGLQQVDENRKTVANEIKKSICNLIMEINRKGKLLVNQLEAITKDHETLLKKQQQDVTSLSTHLDHVINFTKWATASNSGTALLYCKRLMTCQIQYLMRAKCNITYVPQSLVRFHSRSAFWASNVDLGSLVVEKTPVRHPSGPQPFPFQQMNPGPRLDGLQTGFPSSPSQQQHQQQQRQSTLAQLQMQVEKLSQHTHRQQQPPNQWPWYHSMRLPGPPPHRPLQGGSPSQTLPSMPQHGRRYSARSPPSMLHPTNPPPQPLRGLINNPTYPSKPMEVLPRSRYPHSAAFSSGASLPSQQTFNQQNMQATSYLNRRCEPSTLLSAQRPSYQPSHLSTPTEPTGTLHQQKLMAAIVQGIQMSVTSTEPKTSSGSWKRVEAPQSGPSNPSTKRRRRTSPGPVIVIKDEPEDDDEVHFVKSSVKASLPDSTGVQSQMPQGEQQSEKTPEADDDPNEDWCAVCQNGGELLCCDRCPKVFHLSCHIPTLTTSPRNHDALPFKCLGGKWYCTFCRDLTSPEMQYNISGSEESNNVKQDPDSEAFTPVDRRKCERLLLRLYCNELSTDFQEPVTPSSMPEYSEIIKTPMDLSVIRSKLEVSRYKSTEDFVDDVRLIFKNCATFHKEDTEMASVGANLESYFEEQLKLLYPDRTFPGVKEEAVASLRPDDTSPLSKTPPQNTCPSEEIEKPSGEDLPQGGPHTKDIEEKSESLGSPAGFSLVDAETDSKATKDQTS</sequence>
<keyword evidence="9 18" id="KW-0863">Zinc-finger</keyword>
<dbReference type="CDD" id="cd19829">
    <property type="entry name" value="Bbox2_TIF1b_C-VI"/>
    <property type="match status" value="1"/>
</dbReference>
<evidence type="ECO:0000256" key="7">
    <source>
        <dbReference type="ARBA" id="ARBA00022723"/>
    </source>
</evidence>
<evidence type="ECO:0000256" key="10">
    <source>
        <dbReference type="ARBA" id="ARBA00022786"/>
    </source>
</evidence>
<evidence type="ECO:0000256" key="6">
    <source>
        <dbReference type="ARBA" id="ARBA00022679"/>
    </source>
</evidence>
<dbReference type="PRINTS" id="PR00503">
    <property type="entry name" value="BROMODOMAIN"/>
</dbReference>
<evidence type="ECO:0000256" key="4">
    <source>
        <dbReference type="ARBA" id="ARBA00012483"/>
    </source>
</evidence>
<dbReference type="RefSeq" id="XP_026065375.1">
    <property type="nucleotide sequence ID" value="XM_026209590.1"/>
</dbReference>
<keyword evidence="10" id="KW-0833">Ubl conjugation pathway</keyword>
<evidence type="ECO:0000256" key="2">
    <source>
        <dbReference type="ARBA" id="ARBA00004123"/>
    </source>
</evidence>
<evidence type="ECO:0000256" key="1">
    <source>
        <dbReference type="ARBA" id="ARBA00000900"/>
    </source>
</evidence>
<dbReference type="EC" id="2.3.2.27" evidence="4"/>
<dbReference type="InterPro" id="IPR027370">
    <property type="entry name" value="Znf-RING_euk"/>
</dbReference>
<feature type="domain" description="B box-type" evidence="25">
    <location>
        <begin position="122"/>
        <end position="169"/>
    </location>
</feature>
<feature type="compositionally biased region" description="Low complexity" evidence="21">
    <location>
        <begin position="422"/>
        <end position="444"/>
    </location>
</feature>
<dbReference type="AlphaFoldDB" id="A0A6P6K0L3"/>
<comment type="catalytic activity">
    <reaction evidence="1">
        <text>S-ubiquitinyl-[E2 ubiquitin-conjugating enzyme]-L-cysteine + [acceptor protein]-L-lysine = [E2 ubiquitin-conjugating enzyme]-L-cysteine + N(6)-ubiquitinyl-[acceptor protein]-L-lysine.</text>
        <dbReference type="EC" id="2.3.2.27"/>
    </reaction>
</comment>
<dbReference type="SMART" id="SM00297">
    <property type="entry name" value="BROMO"/>
    <property type="match status" value="1"/>
</dbReference>
<feature type="region of interest" description="Disordered" evidence="21">
    <location>
        <begin position="911"/>
        <end position="983"/>
    </location>
</feature>
<feature type="coiled-coil region" evidence="20">
    <location>
        <begin position="220"/>
        <end position="261"/>
    </location>
</feature>
<accession>A0A6P6K0L3</accession>
<feature type="region of interest" description="Disordered" evidence="21">
    <location>
        <begin position="617"/>
        <end position="706"/>
    </location>
</feature>
<keyword evidence="14 19" id="KW-0103">Bromodomain</keyword>
<dbReference type="SMART" id="SM00184">
    <property type="entry name" value="RING"/>
    <property type="match status" value="1"/>
</dbReference>
<keyword evidence="13 20" id="KW-0175">Coiled coil</keyword>
<evidence type="ECO:0000313" key="26">
    <source>
        <dbReference type="Proteomes" id="UP000515129"/>
    </source>
</evidence>
<dbReference type="PROSITE" id="PS50016">
    <property type="entry name" value="ZF_PHD_2"/>
    <property type="match status" value="1"/>
</dbReference>
<dbReference type="InterPro" id="IPR001965">
    <property type="entry name" value="Znf_PHD"/>
</dbReference>
<dbReference type="GO" id="GO:0000785">
    <property type="term" value="C:chromatin"/>
    <property type="evidence" value="ECO:0007669"/>
    <property type="project" value="TreeGrafter"/>
</dbReference>
<dbReference type="SMART" id="SM00249">
    <property type="entry name" value="PHD"/>
    <property type="match status" value="1"/>
</dbReference>
<evidence type="ECO:0000256" key="16">
    <source>
        <dbReference type="ARBA" id="ARBA00023163"/>
    </source>
</evidence>
<feature type="compositionally biased region" description="Basic and acidic residues" evidence="21">
    <location>
        <begin position="973"/>
        <end position="983"/>
    </location>
</feature>
<dbReference type="InterPro" id="IPR000315">
    <property type="entry name" value="Znf_B-box"/>
</dbReference>
<evidence type="ECO:0000256" key="8">
    <source>
        <dbReference type="ARBA" id="ARBA00022737"/>
    </source>
</evidence>
<evidence type="ECO:0000256" key="13">
    <source>
        <dbReference type="ARBA" id="ARBA00023054"/>
    </source>
</evidence>
<evidence type="ECO:0000256" key="21">
    <source>
        <dbReference type="SAM" id="MobiDB-lite"/>
    </source>
</evidence>
<dbReference type="PROSITE" id="PS01359">
    <property type="entry name" value="ZF_PHD_1"/>
    <property type="match status" value="1"/>
</dbReference>
<evidence type="ECO:0000256" key="5">
    <source>
        <dbReference type="ARBA" id="ARBA00022491"/>
    </source>
</evidence>
<keyword evidence="16" id="KW-0804">Transcription</keyword>
<dbReference type="FunFam" id="3.30.160.60:FF:000074">
    <property type="entry name" value="Tripartite motif containing 66"/>
    <property type="match status" value="1"/>
</dbReference>
<keyword evidence="12" id="KW-0805">Transcription regulation</keyword>
<evidence type="ECO:0000256" key="3">
    <source>
        <dbReference type="ARBA" id="ARBA00004906"/>
    </source>
</evidence>
<keyword evidence="17" id="KW-0539">Nucleus</keyword>
<comment type="subcellular location">
    <subcellularLocation>
        <location evidence="2">Nucleus</location>
    </subcellularLocation>
</comment>
<keyword evidence="15" id="KW-0238">DNA-binding</keyword>
<evidence type="ECO:0000256" key="20">
    <source>
        <dbReference type="SAM" id="Coils"/>
    </source>
</evidence>
<evidence type="ECO:0000259" key="22">
    <source>
        <dbReference type="PROSITE" id="PS50014"/>
    </source>
</evidence>
<comment type="pathway">
    <text evidence="3">Protein modification; protein ubiquitination.</text>
</comment>
<dbReference type="Pfam" id="PF00439">
    <property type="entry name" value="Bromodomain"/>
    <property type="match status" value="1"/>
</dbReference>
<feature type="compositionally biased region" description="Basic and acidic residues" evidence="21">
    <location>
        <begin position="949"/>
        <end position="958"/>
    </location>
</feature>
<dbReference type="OrthoDB" id="1870062at2759"/>
<dbReference type="InterPro" id="IPR017907">
    <property type="entry name" value="Znf_RING_CS"/>
</dbReference>
<dbReference type="GO" id="GO:0003677">
    <property type="term" value="F:DNA binding"/>
    <property type="evidence" value="ECO:0007669"/>
    <property type="project" value="UniProtKB-KW"/>
</dbReference>
<feature type="compositionally biased region" description="Polar residues" evidence="21">
    <location>
        <begin position="919"/>
        <end position="931"/>
    </location>
</feature>
<dbReference type="PROSITE" id="PS50089">
    <property type="entry name" value="ZF_RING_2"/>
    <property type="match status" value="1"/>
</dbReference>
<evidence type="ECO:0000256" key="12">
    <source>
        <dbReference type="ARBA" id="ARBA00023015"/>
    </source>
</evidence>
<feature type="domain" description="Bromo" evidence="22">
    <location>
        <begin position="809"/>
        <end position="879"/>
    </location>
</feature>
<dbReference type="FunFam" id="3.30.40.10:FF:000123">
    <property type="entry name" value="E3 ubiquitin-protein ligase TRIM33"/>
    <property type="match status" value="1"/>
</dbReference>
<dbReference type="SMART" id="SM00502">
    <property type="entry name" value="BBC"/>
    <property type="match status" value="1"/>
</dbReference>
<dbReference type="GO" id="GO:0005634">
    <property type="term" value="C:nucleus"/>
    <property type="evidence" value="ECO:0007669"/>
    <property type="project" value="UniProtKB-SubCell"/>
</dbReference>
<feature type="domain" description="RING-type" evidence="24">
    <location>
        <begin position="44"/>
        <end position="95"/>
    </location>
</feature>
<dbReference type="CDD" id="cd05502">
    <property type="entry name" value="Bromo_tif1_like"/>
    <property type="match status" value="1"/>
</dbReference>
<dbReference type="Gene3D" id="1.20.920.10">
    <property type="entry name" value="Bromodomain-like"/>
    <property type="match status" value="1"/>
</dbReference>
<dbReference type="Proteomes" id="UP000515129">
    <property type="component" value="Chromosome 29"/>
</dbReference>
<dbReference type="CDD" id="cd16585">
    <property type="entry name" value="RING-HC_TIF1_C-VI"/>
    <property type="match status" value="1"/>
</dbReference>